<keyword evidence="3" id="KW-1185">Reference proteome</keyword>
<proteinExistence type="predicted"/>
<feature type="coiled-coil region" evidence="1">
    <location>
        <begin position="52"/>
        <end position="79"/>
    </location>
</feature>
<dbReference type="EMBL" id="CP035492">
    <property type="protein sequence ID" value="QAY65318.1"/>
    <property type="molecule type" value="Genomic_DNA"/>
</dbReference>
<sequence>MNAFKLPREQKEQLISSLQRFFEMERSESIGSVAAEQLLDHMLQELGPFIYNQAITDARQTVMERMQAMEDELYALEKSSSGSKRK</sequence>
<dbReference type="OrthoDB" id="573733at2"/>
<dbReference type="AlphaFoldDB" id="A0A4P6F4K2"/>
<dbReference type="KEGG" id="pprt:ET464_01895"/>
<gene>
    <name evidence="2" type="ORF">ET464_01895</name>
</gene>
<dbReference type="InterPro" id="IPR018680">
    <property type="entry name" value="DUF2164"/>
</dbReference>
<organism evidence="2 3">
    <name type="scientific">Paenibacillus protaetiae</name>
    <dbReference type="NCBI Taxonomy" id="2509456"/>
    <lineage>
        <taxon>Bacteria</taxon>
        <taxon>Bacillati</taxon>
        <taxon>Bacillota</taxon>
        <taxon>Bacilli</taxon>
        <taxon>Bacillales</taxon>
        <taxon>Paenibacillaceae</taxon>
        <taxon>Paenibacillus</taxon>
    </lineage>
</organism>
<protein>
    <submittedName>
        <fullName evidence="2">DUF2164 domain-containing protein</fullName>
    </submittedName>
</protein>
<name>A0A4P6F4K2_9BACL</name>
<evidence type="ECO:0000313" key="2">
    <source>
        <dbReference type="EMBL" id="QAY65318.1"/>
    </source>
</evidence>
<reference evidence="2 3" key="1">
    <citation type="submission" date="2019-01" db="EMBL/GenBank/DDBJ databases">
        <title>Genome sequencing of strain FW100M-2.</title>
        <authorList>
            <person name="Heo J."/>
            <person name="Kim S.-J."/>
            <person name="Kim J.-S."/>
            <person name="Hong S.-B."/>
            <person name="Kwon S.-W."/>
        </authorList>
    </citation>
    <scope>NUCLEOTIDE SEQUENCE [LARGE SCALE GENOMIC DNA]</scope>
    <source>
        <strain evidence="2 3">FW100M-2</strain>
    </source>
</reference>
<accession>A0A4P6F4K2</accession>
<dbReference type="Proteomes" id="UP000293568">
    <property type="component" value="Chromosome"/>
</dbReference>
<keyword evidence="1" id="KW-0175">Coiled coil</keyword>
<evidence type="ECO:0000256" key="1">
    <source>
        <dbReference type="SAM" id="Coils"/>
    </source>
</evidence>
<dbReference type="RefSeq" id="WP_129437770.1">
    <property type="nucleotide sequence ID" value="NZ_CP035492.1"/>
</dbReference>
<evidence type="ECO:0000313" key="3">
    <source>
        <dbReference type="Proteomes" id="UP000293568"/>
    </source>
</evidence>
<dbReference type="Pfam" id="PF09932">
    <property type="entry name" value="DUF2164"/>
    <property type="match status" value="1"/>
</dbReference>